<evidence type="ECO:0000256" key="3">
    <source>
        <dbReference type="ARBA" id="ARBA00022833"/>
    </source>
</evidence>
<dbReference type="Proteomes" id="UP000789375">
    <property type="component" value="Unassembled WGS sequence"/>
</dbReference>
<reference evidence="4" key="1">
    <citation type="submission" date="2021-06" db="EMBL/GenBank/DDBJ databases">
        <authorList>
            <person name="Kallberg Y."/>
            <person name="Tangrot J."/>
            <person name="Rosling A."/>
        </authorList>
    </citation>
    <scope>NUCLEOTIDE SEQUENCE</scope>
    <source>
        <strain evidence="4">87-6 pot B 2015</strain>
    </source>
</reference>
<dbReference type="InterPro" id="IPR008584">
    <property type="entry name" value="CXXC_Zn-binding_euk"/>
</dbReference>
<dbReference type="EMBL" id="CAJVPP010005170">
    <property type="protein sequence ID" value="CAG8660973.1"/>
    <property type="molecule type" value="Genomic_DNA"/>
</dbReference>
<comment type="similarity">
    <text evidence="1">Belongs to the UPF0587 family.</text>
</comment>
<organism evidence="4 5">
    <name type="scientific">Funneliformis mosseae</name>
    <name type="common">Endomycorrhizal fungus</name>
    <name type="synonym">Glomus mosseae</name>
    <dbReference type="NCBI Taxonomy" id="27381"/>
    <lineage>
        <taxon>Eukaryota</taxon>
        <taxon>Fungi</taxon>
        <taxon>Fungi incertae sedis</taxon>
        <taxon>Mucoromycota</taxon>
        <taxon>Glomeromycotina</taxon>
        <taxon>Glomeromycetes</taxon>
        <taxon>Glomerales</taxon>
        <taxon>Glomeraceae</taxon>
        <taxon>Funneliformis</taxon>
    </lineage>
</organism>
<keyword evidence="3" id="KW-0862">Zinc</keyword>
<dbReference type="PANTHER" id="PTHR12857:SF0">
    <property type="entry name" value="CXXC MOTIF CONTAINING ZINC BINDING PROTEIN"/>
    <property type="match status" value="1"/>
</dbReference>
<dbReference type="AlphaFoldDB" id="A0A9N9E5I7"/>
<sequence length="203" mass="23446">MKTMKHVTEEVTPIRLRINGEKVFNKFIAWLFFRMFRREKRLTDYPRLKLALLFKAELENVTDVVPGYDDYEWHFKVKCTSCNEVNNNWVGVNRLDQNEIPGSRGSANLVMRCKFCKRESSAQFDTSPVTPYTIENSGKFAQMTTIECRGLEFIDFEPRATVGTDSGTKFEDIDLTDGDWAEYDEKGGIPVGISEVQAEFKRV</sequence>
<evidence type="ECO:0000256" key="2">
    <source>
        <dbReference type="ARBA" id="ARBA00022723"/>
    </source>
</evidence>
<comment type="caution">
    <text evidence="4">The sequence shown here is derived from an EMBL/GenBank/DDBJ whole genome shotgun (WGS) entry which is preliminary data.</text>
</comment>
<dbReference type="Pfam" id="PF05907">
    <property type="entry name" value="CXXC_Zn-b_euk"/>
    <property type="match status" value="1"/>
</dbReference>
<protein>
    <submittedName>
        <fullName evidence="4">9927_t:CDS:1</fullName>
    </submittedName>
</protein>
<keyword evidence="2" id="KW-0479">Metal-binding</keyword>
<dbReference type="PANTHER" id="PTHR12857">
    <property type="entry name" value="CXXC MOTIF CONTAINING ZINC BINDING PROTEIN"/>
    <property type="match status" value="1"/>
</dbReference>
<evidence type="ECO:0000313" key="5">
    <source>
        <dbReference type="Proteomes" id="UP000789375"/>
    </source>
</evidence>
<accession>A0A9N9E5I7</accession>
<name>A0A9N9E5I7_FUNMO</name>
<dbReference type="SUPFAM" id="SSF141678">
    <property type="entry name" value="MAL13P1.257-like"/>
    <property type="match status" value="1"/>
</dbReference>
<dbReference type="GO" id="GO:0008270">
    <property type="term" value="F:zinc ion binding"/>
    <property type="evidence" value="ECO:0007669"/>
    <property type="project" value="TreeGrafter"/>
</dbReference>
<keyword evidence="5" id="KW-1185">Reference proteome</keyword>
<proteinExistence type="inferred from homology"/>
<evidence type="ECO:0000313" key="4">
    <source>
        <dbReference type="EMBL" id="CAG8660973.1"/>
    </source>
</evidence>
<evidence type="ECO:0000256" key="1">
    <source>
        <dbReference type="ARBA" id="ARBA00007818"/>
    </source>
</evidence>
<gene>
    <name evidence="4" type="ORF">FMOSSE_LOCUS11937</name>
</gene>